<name>A0A7J6DIX9_CANSA</name>
<keyword evidence="4" id="KW-1185">Reference proteome</keyword>
<dbReference type="GO" id="GO:0015979">
    <property type="term" value="P:photosynthesis"/>
    <property type="evidence" value="ECO:0007669"/>
    <property type="project" value="TreeGrafter"/>
</dbReference>
<evidence type="ECO:0000256" key="1">
    <source>
        <dbReference type="ARBA" id="ARBA00022490"/>
    </source>
</evidence>
<evidence type="ECO:0000256" key="2">
    <source>
        <dbReference type="ARBA" id="ARBA00023152"/>
    </source>
</evidence>
<evidence type="ECO:0000313" key="4">
    <source>
        <dbReference type="Proteomes" id="UP000583929"/>
    </source>
</evidence>
<sequence length="371" mass="41237">MDSDYGIPRQLSELQKLRSAYQPDLPPCLQGMTVSVEFGDTATSLDPTDAHTISRSFPHTYGHPLAHFIRASANVADAQVITEHPAKRVGIVFSGRQSPGGHNIIWGLLKALKIHNPTSTLLGFLGGSEGLFAQKTLEISDDILASYKNQGGYDLLGRTKDQIRTTEQVKAALTACRDLKLDGLVVIGVEKCSESDISRPHWYWSFRTNHKVFMITLSYNGGMGRICERTRLARFEIAITIDAAVWILEVMVELQKKEGLQKSTFNRKNNVKMVIIPKEKKVRGWWELAWCVNGVLRRNAKDDERDRGKGGINCQTMAFSKIKEVEAAGQATVIVEISDVDAIEDELTREVRDIETQITTIIGNAGLEVDA</sequence>
<gene>
    <name evidence="3" type="ORF">G4B88_003183</name>
</gene>
<dbReference type="EMBL" id="JAATIQ010001183">
    <property type="protein sequence ID" value="KAF4346087.1"/>
    <property type="molecule type" value="Genomic_DNA"/>
</dbReference>
<dbReference type="AlphaFoldDB" id="A0A7J6DIX9"/>
<reference evidence="3 4" key="1">
    <citation type="journal article" date="2020" name="bioRxiv">
        <title>Sequence and annotation of 42 cannabis genomes reveals extensive copy number variation in cannabinoid synthesis and pathogen resistance genes.</title>
        <authorList>
            <person name="Mckernan K.J."/>
            <person name="Helbert Y."/>
            <person name="Kane L.T."/>
            <person name="Ebling H."/>
            <person name="Zhang L."/>
            <person name="Liu B."/>
            <person name="Eaton Z."/>
            <person name="Mclaughlin S."/>
            <person name="Kingan S."/>
            <person name="Baybayan P."/>
            <person name="Concepcion G."/>
            <person name="Jordan M."/>
            <person name="Riva A."/>
            <person name="Barbazuk W."/>
            <person name="Harkins T."/>
        </authorList>
    </citation>
    <scope>NUCLEOTIDE SEQUENCE [LARGE SCALE GENOMIC DNA]</scope>
    <source>
        <strain evidence="4">cv. Jamaican Lion 4</strain>
        <tissue evidence="3">Leaf</tissue>
    </source>
</reference>
<dbReference type="Gene3D" id="3.40.50.450">
    <property type="match status" value="1"/>
</dbReference>
<dbReference type="GO" id="GO:0009749">
    <property type="term" value="P:response to glucose"/>
    <property type="evidence" value="ECO:0007669"/>
    <property type="project" value="TreeGrafter"/>
</dbReference>
<evidence type="ECO:0000313" key="3">
    <source>
        <dbReference type="EMBL" id="KAF4346087.1"/>
    </source>
</evidence>
<dbReference type="InterPro" id="IPR035966">
    <property type="entry name" value="PKF_sf"/>
</dbReference>
<proteinExistence type="predicted"/>
<dbReference type="UniPathway" id="UPA00109">
    <property type="reaction ID" value="UER00182"/>
</dbReference>
<dbReference type="GO" id="GO:0047334">
    <property type="term" value="F:diphosphate-fructose-6-phosphate 1-phosphotransferase activity"/>
    <property type="evidence" value="ECO:0007669"/>
    <property type="project" value="TreeGrafter"/>
</dbReference>
<dbReference type="GO" id="GO:0005829">
    <property type="term" value="C:cytosol"/>
    <property type="evidence" value="ECO:0007669"/>
    <property type="project" value="TreeGrafter"/>
</dbReference>
<comment type="caution">
    <text evidence="3">The sequence shown here is derived from an EMBL/GenBank/DDBJ whole genome shotgun (WGS) entry which is preliminary data.</text>
</comment>
<keyword evidence="2" id="KW-0324">Glycolysis</keyword>
<dbReference type="SUPFAM" id="SSF53784">
    <property type="entry name" value="Phosphofructokinase"/>
    <property type="match status" value="1"/>
</dbReference>
<dbReference type="GO" id="GO:0003872">
    <property type="term" value="F:6-phosphofructokinase activity"/>
    <property type="evidence" value="ECO:0007669"/>
    <property type="project" value="InterPro"/>
</dbReference>
<evidence type="ECO:0008006" key="5">
    <source>
        <dbReference type="Google" id="ProtNLM"/>
    </source>
</evidence>
<dbReference type="PANTHER" id="PTHR43650:SF17">
    <property type="entry name" value="PYROPHOSPHATE--FRUCTOSE 6-PHOSPHATE 1-PHOSPHOTRANSFERASE SUBUNIT ALPHA 1"/>
    <property type="match status" value="1"/>
</dbReference>
<dbReference type="PANTHER" id="PTHR43650">
    <property type="entry name" value="PYROPHOSPHATE--FRUCTOSE 6-PHOSPHATE 1-PHOSPHOTRANSFERASE"/>
    <property type="match status" value="1"/>
</dbReference>
<accession>A0A7J6DIX9</accession>
<keyword evidence="1" id="KW-0963">Cytoplasm</keyword>
<organism evidence="3 4">
    <name type="scientific">Cannabis sativa</name>
    <name type="common">Hemp</name>
    <name type="synonym">Marijuana</name>
    <dbReference type="NCBI Taxonomy" id="3483"/>
    <lineage>
        <taxon>Eukaryota</taxon>
        <taxon>Viridiplantae</taxon>
        <taxon>Streptophyta</taxon>
        <taxon>Embryophyta</taxon>
        <taxon>Tracheophyta</taxon>
        <taxon>Spermatophyta</taxon>
        <taxon>Magnoliopsida</taxon>
        <taxon>eudicotyledons</taxon>
        <taxon>Gunneridae</taxon>
        <taxon>Pentapetalae</taxon>
        <taxon>rosids</taxon>
        <taxon>fabids</taxon>
        <taxon>Rosales</taxon>
        <taxon>Cannabaceae</taxon>
        <taxon>Cannabis</taxon>
    </lineage>
</organism>
<dbReference type="Proteomes" id="UP000583929">
    <property type="component" value="Unassembled WGS sequence"/>
</dbReference>
<protein>
    <recommendedName>
        <fullName evidence="5">Phosphofructokinase domain-containing protein</fullName>
    </recommendedName>
</protein>